<keyword evidence="3" id="KW-1185">Reference proteome</keyword>
<feature type="transmembrane region" description="Helical" evidence="1">
    <location>
        <begin position="70"/>
        <end position="88"/>
    </location>
</feature>
<keyword evidence="1" id="KW-0812">Transmembrane</keyword>
<protein>
    <submittedName>
        <fullName evidence="2">Uncharacterized protein</fullName>
    </submittedName>
</protein>
<keyword evidence="1" id="KW-0472">Membrane</keyword>
<keyword evidence="1" id="KW-1133">Transmembrane helix</keyword>
<proteinExistence type="predicted"/>
<accession>A0A226BXJ6</accession>
<evidence type="ECO:0000313" key="2">
    <source>
        <dbReference type="EMBL" id="OWZ83758.1"/>
    </source>
</evidence>
<feature type="transmembrane region" description="Helical" evidence="1">
    <location>
        <begin position="32"/>
        <end position="50"/>
    </location>
</feature>
<gene>
    <name evidence="2" type="ORF">CDO51_06600</name>
</gene>
<dbReference type="AlphaFoldDB" id="A0A226BXJ6"/>
<name>A0A226BXJ6_9FIRM</name>
<sequence>MYLPGLAGPLLFIISAILLLVLVPKKVILEKLIFGIVFGIGLAFILFYFLDIRFGFWDYRQVDLFFIADIPVFLSGTWTPLVILFVYFIKLASNFFTKIIVTLSFPLLAVISHFFFKLNEMLVYNNWNFFETFLMSFIVHLGIIGGLYIIGDLTVSKQKS</sequence>
<feature type="transmembrane region" description="Helical" evidence="1">
    <location>
        <begin position="128"/>
        <end position="150"/>
    </location>
</feature>
<feature type="transmembrane region" description="Helical" evidence="1">
    <location>
        <begin position="6"/>
        <end position="23"/>
    </location>
</feature>
<dbReference type="EMBL" id="NIQC01000012">
    <property type="protein sequence ID" value="OWZ83758.1"/>
    <property type="molecule type" value="Genomic_DNA"/>
</dbReference>
<dbReference type="Proteomes" id="UP000214588">
    <property type="component" value="Unassembled WGS sequence"/>
</dbReference>
<organism evidence="2 3">
    <name type="scientific">Natranaerobius trueperi</name>
    <dbReference type="NCBI Taxonomy" id="759412"/>
    <lineage>
        <taxon>Bacteria</taxon>
        <taxon>Bacillati</taxon>
        <taxon>Bacillota</taxon>
        <taxon>Clostridia</taxon>
        <taxon>Natranaerobiales</taxon>
        <taxon>Natranaerobiaceae</taxon>
        <taxon>Natranaerobius</taxon>
    </lineage>
</organism>
<dbReference type="RefSeq" id="WP_089023508.1">
    <property type="nucleotide sequence ID" value="NZ_NIQC01000012.1"/>
</dbReference>
<evidence type="ECO:0000313" key="3">
    <source>
        <dbReference type="Proteomes" id="UP000214588"/>
    </source>
</evidence>
<evidence type="ECO:0000256" key="1">
    <source>
        <dbReference type="SAM" id="Phobius"/>
    </source>
</evidence>
<comment type="caution">
    <text evidence="2">The sequence shown here is derived from an EMBL/GenBank/DDBJ whole genome shotgun (WGS) entry which is preliminary data.</text>
</comment>
<dbReference type="OrthoDB" id="1724505at2"/>
<feature type="transmembrane region" description="Helical" evidence="1">
    <location>
        <begin position="95"/>
        <end position="116"/>
    </location>
</feature>
<reference evidence="2 3" key="1">
    <citation type="submission" date="2017-06" db="EMBL/GenBank/DDBJ databases">
        <title>Draft Genome Sequence of Natranaerobius trueperi halophilic, alkalithermophilic bacteria from soda lakes.</title>
        <authorList>
            <person name="Zhao B."/>
        </authorList>
    </citation>
    <scope>NUCLEOTIDE SEQUENCE [LARGE SCALE GENOMIC DNA]</scope>
    <source>
        <strain evidence="2 3">DSM 18760</strain>
    </source>
</reference>